<dbReference type="NCBIfam" id="TIGR02985">
    <property type="entry name" value="Sig70_bacteroi1"/>
    <property type="match status" value="1"/>
</dbReference>
<feature type="domain" description="RNA polymerase sigma-70 region 2" evidence="5">
    <location>
        <begin position="22"/>
        <end position="88"/>
    </location>
</feature>
<dbReference type="InterPro" id="IPR014327">
    <property type="entry name" value="RNA_pol_sigma70_bacteroid"/>
</dbReference>
<keyword evidence="3" id="KW-0731">Sigma factor</keyword>
<dbReference type="InterPro" id="IPR007627">
    <property type="entry name" value="RNA_pol_sigma70_r2"/>
</dbReference>
<comment type="similarity">
    <text evidence="1">Belongs to the sigma-70 factor family. ECF subfamily.</text>
</comment>
<evidence type="ECO:0000313" key="7">
    <source>
        <dbReference type="EMBL" id="HBJ08865.1"/>
    </source>
</evidence>
<accession>A0A354M2X6</accession>
<gene>
    <name evidence="7" type="ORF">DDY73_07640</name>
</gene>
<dbReference type="Pfam" id="PF04542">
    <property type="entry name" value="Sigma70_r2"/>
    <property type="match status" value="1"/>
</dbReference>
<dbReference type="GO" id="GO:0006352">
    <property type="term" value="P:DNA-templated transcription initiation"/>
    <property type="evidence" value="ECO:0007669"/>
    <property type="project" value="InterPro"/>
</dbReference>
<dbReference type="InterPro" id="IPR013249">
    <property type="entry name" value="RNA_pol_sigma70_r4_t2"/>
</dbReference>
<reference evidence="7 8" key="1">
    <citation type="journal article" date="2018" name="Nat. Biotechnol.">
        <title>A standardized bacterial taxonomy based on genome phylogeny substantially revises the tree of life.</title>
        <authorList>
            <person name="Parks D.H."/>
            <person name="Chuvochina M."/>
            <person name="Waite D.W."/>
            <person name="Rinke C."/>
            <person name="Skarshewski A."/>
            <person name="Chaumeil P.A."/>
            <person name="Hugenholtz P."/>
        </authorList>
    </citation>
    <scope>NUCLEOTIDE SEQUENCE [LARGE SCALE GENOMIC DNA]</scope>
    <source>
        <strain evidence="7">UBA11482</strain>
    </source>
</reference>
<dbReference type="GO" id="GO:0016987">
    <property type="term" value="F:sigma factor activity"/>
    <property type="evidence" value="ECO:0007669"/>
    <property type="project" value="UniProtKB-KW"/>
</dbReference>
<dbReference type="SUPFAM" id="SSF88946">
    <property type="entry name" value="Sigma2 domain of RNA polymerase sigma factors"/>
    <property type="match status" value="1"/>
</dbReference>
<keyword evidence="2" id="KW-0805">Transcription regulation</keyword>
<dbReference type="EMBL" id="DNWC01000096">
    <property type="protein sequence ID" value="HBJ08865.1"/>
    <property type="molecule type" value="Genomic_DNA"/>
</dbReference>
<evidence type="ECO:0000259" key="5">
    <source>
        <dbReference type="Pfam" id="PF04542"/>
    </source>
</evidence>
<dbReference type="InterPro" id="IPR014284">
    <property type="entry name" value="RNA_pol_sigma-70_dom"/>
</dbReference>
<dbReference type="InterPro" id="IPR039425">
    <property type="entry name" value="RNA_pol_sigma-70-like"/>
</dbReference>
<feature type="domain" description="RNA polymerase sigma factor 70 region 4 type 2" evidence="6">
    <location>
        <begin position="123"/>
        <end position="169"/>
    </location>
</feature>
<keyword evidence="4" id="KW-0804">Transcription</keyword>
<dbReference type="GO" id="GO:0003677">
    <property type="term" value="F:DNA binding"/>
    <property type="evidence" value="ECO:0007669"/>
    <property type="project" value="InterPro"/>
</dbReference>
<dbReference type="NCBIfam" id="TIGR02937">
    <property type="entry name" value="sigma70-ECF"/>
    <property type="match status" value="1"/>
</dbReference>
<evidence type="ECO:0000256" key="1">
    <source>
        <dbReference type="ARBA" id="ARBA00010641"/>
    </source>
</evidence>
<dbReference type="PANTHER" id="PTHR43133">
    <property type="entry name" value="RNA POLYMERASE ECF-TYPE SIGMA FACTO"/>
    <property type="match status" value="1"/>
</dbReference>
<dbReference type="Pfam" id="PF08281">
    <property type="entry name" value="Sigma70_r4_2"/>
    <property type="match status" value="1"/>
</dbReference>
<sequence>MQADELLIEISEKNSQKAFKLLFESYYPSLCIFGRRYIESEEVVEDVVQDVFTSLWENRHRINIETSAKNYLITMTRNFCLNYLQRNRIEQNYIQGKMTNPFEIGSNDLEEVVLFSELKSLMIETLKTLPFEYQQVFIMSRFENKNYREIAEALGISVKSVERYKMRTEIKLRENLQDYISIMVIVMIIQILTEISR</sequence>
<name>A0A354M2X6_9BACT</name>
<dbReference type="AlphaFoldDB" id="A0A354M2X6"/>
<dbReference type="InterPro" id="IPR013325">
    <property type="entry name" value="RNA_pol_sigma_r2"/>
</dbReference>
<evidence type="ECO:0000313" key="8">
    <source>
        <dbReference type="Proteomes" id="UP000262954"/>
    </source>
</evidence>
<organism evidence="7 8">
    <name type="scientific">Coprobacter fastidiosus</name>
    <dbReference type="NCBI Taxonomy" id="1099853"/>
    <lineage>
        <taxon>Bacteria</taxon>
        <taxon>Pseudomonadati</taxon>
        <taxon>Bacteroidota</taxon>
        <taxon>Bacteroidia</taxon>
        <taxon>Bacteroidales</taxon>
        <taxon>Barnesiellaceae</taxon>
        <taxon>Coprobacter</taxon>
    </lineage>
</organism>
<dbReference type="Gene3D" id="1.10.10.10">
    <property type="entry name" value="Winged helix-like DNA-binding domain superfamily/Winged helix DNA-binding domain"/>
    <property type="match status" value="1"/>
</dbReference>
<proteinExistence type="inferred from homology"/>
<dbReference type="Gene3D" id="1.10.1740.10">
    <property type="match status" value="1"/>
</dbReference>
<protein>
    <submittedName>
        <fullName evidence="7">RNA polymerase sigma-70 factor</fullName>
    </submittedName>
</protein>
<dbReference type="Proteomes" id="UP000262954">
    <property type="component" value="Unassembled WGS sequence"/>
</dbReference>
<evidence type="ECO:0000256" key="3">
    <source>
        <dbReference type="ARBA" id="ARBA00023082"/>
    </source>
</evidence>
<dbReference type="InterPro" id="IPR036388">
    <property type="entry name" value="WH-like_DNA-bd_sf"/>
</dbReference>
<evidence type="ECO:0000256" key="4">
    <source>
        <dbReference type="ARBA" id="ARBA00023163"/>
    </source>
</evidence>
<dbReference type="InterPro" id="IPR013324">
    <property type="entry name" value="RNA_pol_sigma_r3/r4-like"/>
</dbReference>
<evidence type="ECO:0000256" key="2">
    <source>
        <dbReference type="ARBA" id="ARBA00023015"/>
    </source>
</evidence>
<dbReference type="CDD" id="cd06171">
    <property type="entry name" value="Sigma70_r4"/>
    <property type="match status" value="1"/>
</dbReference>
<comment type="caution">
    <text evidence="7">The sequence shown here is derived from an EMBL/GenBank/DDBJ whole genome shotgun (WGS) entry which is preliminary data.</text>
</comment>
<dbReference type="SUPFAM" id="SSF88659">
    <property type="entry name" value="Sigma3 and sigma4 domains of RNA polymerase sigma factors"/>
    <property type="match status" value="1"/>
</dbReference>
<dbReference type="PANTHER" id="PTHR43133:SF46">
    <property type="entry name" value="RNA POLYMERASE SIGMA-70 FACTOR ECF SUBFAMILY"/>
    <property type="match status" value="1"/>
</dbReference>
<evidence type="ECO:0000259" key="6">
    <source>
        <dbReference type="Pfam" id="PF08281"/>
    </source>
</evidence>